<gene>
    <name evidence="2" type="ORF">BaRGS_00023117</name>
</gene>
<evidence type="ECO:0000256" key="1">
    <source>
        <dbReference type="SAM" id="MobiDB-lite"/>
    </source>
</evidence>
<protein>
    <recommendedName>
        <fullName evidence="4">Secreted protein</fullName>
    </recommendedName>
</protein>
<evidence type="ECO:0000313" key="3">
    <source>
        <dbReference type="Proteomes" id="UP001519460"/>
    </source>
</evidence>
<reference evidence="2 3" key="1">
    <citation type="journal article" date="2023" name="Sci. Data">
        <title>Genome assembly of the Korean intertidal mud-creeper Batillaria attramentaria.</title>
        <authorList>
            <person name="Patra A.K."/>
            <person name="Ho P.T."/>
            <person name="Jun S."/>
            <person name="Lee S.J."/>
            <person name="Kim Y."/>
            <person name="Won Y.J."/>
        </authorList>
    </citation>
    <scope>NUCLEOTIDE SEQUENCE [LARGE SCALE GENOMIC DNA]</scope>
    <source>
        <strain evidence="2">Wonlab-2016</strain>
    </source>
</reference>
<sequence>MPGAVRVCSTSLEASVTSLAFLASSADSTHPNPHTSSLKTSPSLARSHRAPSRKPDGFPTIHASPSYWLISSMSVFV</sequence>
<dbReference type="Proteomes" id="UP001519460">
    <property type="component" value="Unassembled WGS sequence"/>
</dbReference>
<keyword evidence="3" id="KW-1185">Reference proteome</keyword>
<dbReference type="EMBL" id="JACVVK020000191">
    <property type="protein sequence ID" value="KAK7485668.1"/>
    <property type="molecule type" value="Genomic_DNA"/>
</dbReference>
<proteinExistence type="predicted"/>
<organism evidence="2 3">
    <name type="scientific">Batillaria attramentaria</name>
    <dbReference type="NCBI Taxonomy" id="370345"/>
    <lineage>
        <taxon>Eukaryota</taxon>
        <taxon>Metazoa</taxon>
        <taxon>Spiralia</taxon>
        <taxon>Lophotrochozoa</taxon>
        <taxon>Mollusca</taxon>
        <taxon>Gastropoda</taxon>
        <taxon>Caenogastropoda</taxon>
        <taxon>Sorbeoconcha</taxon>
        <taxon>Cerithioidea</taxon>
        <taxon>Batillariidae</taxon>
        <taxon>Batillaria</taxon>
    </lineage>
</organism>
<dbReference type="AlphaFoldDB" id="A0ABD0KEY6"/>
<comment type="caution">
    <text evidence="2">The sequence shown here is derived from an EMBL/GenBank/DDBJ whole genome shotgun (WGS) entry which is preliminary data.</text>
</comment>
<accession>A0ABD0KEY6</accession>
<evidence type="ECO:0008006" key="4">
    <source>
        <dbReference type="Google" id="ProtNLM"/>
    </source>
</evidence>
<evidence type="ECO:0000313" key="2">
    <source>
        <dbReference type="EMBL" id="KAK7485668.1"/>
    </source>
</evidence>
<feature type="compositionally biased region" description="Polar residues" evidence="1">
    <location>
        <begin position="25"/>
        <end position="44"/>
    </location>
</feature>
<feature type="region of interest" description="Disordered" evidence="1">
    <location>
        <begin position="25"/>
        <end position="63"/>
    </location>
</feature>
<name>A0ABD0KEY6_9CAEN</name>